<accession>A0A7J4IR46</accession>
<evidence type="ECO:0000313" key="3">
    <source>
        <dbReference type="Proteomes" id="UP000577419"/>
    </source>
</evidence>
<sequence length="137" mass="14059">MDKRGQSALEYLMTYGWALVVIVVVVAALFAFGLFSTPFKCSPMSGSLLLKDYAGTPTQVQLALQNGTGDGITNITVSTPLCTTNATSPALGATDENTFTVTGCALTGNINETVTVAYTSGSGLAKTELTTCSGSVS</sequence>
<organism evidence="2 3">
    <name type="scientific">Candidatus Iainarchaeum sp</name>
    <dbReference type="NCBI Taxonomy" id="3101447"/>
    <lineage>
        <taxon>Archaea</taxon>
        <taxon>Candidatus Iainarchaeota</taxon>
        <taxon>Candidatus Iainarchaeia</taxon>
        <taxon>Candidatus Iainarchaeales</taxon>
        <taxon>Candidatus Iainarchaeaceae</taxon>
        <taxon>Candidatus Iainarchaeum</taxon>
    </lineage>
</organism>
<evidence type="ECO:0000256" key="1">
    <source>
        <dbReference type="SAM" id="Phobius"/>
    </source>
</evidence>
<keyword evidence="1" id="KW-1133">Transmembrane helix</keyword>
<feature type="transmembrane region" description="Helical" evidence="1">
    <location>
        <begin position="12"/>
        <end position="35"/>
    </location>
</feature>
<dbReference type="Proteomes" id="UP000577419">
    <property type="component" value="Unassembled WGS sequence"/>
</dbReference>
<dbReference type="EMBL" id="DUFG01000006">
    <property type="protein sequence ID" value="HIH07961.1"/>
    <property type="molecule type" value="Genomic_DNA"/>
</dbReference>
<reference evidence="3" key="1">
    <citation type="journal article" date="2020" name="bioRxiv">
        <title>A rank-normalized archaeal taxonomy based on genome phylogeny resolves widespread incomplete and uneven classifications.</title>
        <authorList>
            <person name="Rinke C."/>
            <person name="Chuvochina M."/>
            <person name="Mussig A.J."/>
            <person name="Chaumeil P.-A."/>
            <person name="Waite D.W."/>
            <person name="Whitman W.B."/>
            <person name="Parks D.H."/>
            <person name="Hugenholtz P."/>
        </authorList>
    </citation>
    <scope>NUCLEOTIDE SEQUENCE [LARGE SCALE GENOMIC DNA]</scope>
</reference>
<protein>
    <recommendedName>
        <fullName evidence="4">Class III signal peptide-containing protein</fullName>
    </recommendedName>
</protein>
<evidence type="ECO:0008006" key="4">
    <source>
        <dbReference type="Google" id="ProtNLM"/>
    </source>
</evidence>
<evidence type="ECO:0000313" key="2">
    <source>
        <dbReference type="EMBL" id="HIH07961.1"/>
    </source>
</evidence>
<comment type="caution">
    <text evidence="2">The sequence shown here is derived from an EMBL/GenBank/DDBJ whole genome shotgun (WGS) entry which is preliminary data.</text>
</comment>
<keyword evidence="1" id="KW-0472">Membrane</keyword>
<proteinExistence type="predicted"/>
<dbReference type="AlphaFoldDB" id="A0A7J4IR46"/>
<name>A0A7J4IR46_9ARCH</name>
<keyword evidence="1" id="KW-0812">Transmembrane</keyword>
<gene>
    <name evidence="2" type="ORF">HA237_01175</name>
</gene>